<dbReference type="RefSeq" id="WP_379068534.1">
    <property type="nucleotide sequence ID" value="NZ_JBHTIT010000001.1"/>
</dbReference>
<dbReference type="PANTHER" id="PTHR37294">
    <property type="entry name" value="3'-5' EXORIBONUCLEASE YHAM"/>
    <property type="match status" value="1"/>
</dbReference>
<comment type="caution">
    <text evidence="4">The sequence shown here is derived from an EMBL/GenBank/DDBJ whole genome shotgun (WGS) entry which is preliminary data.</text>
</comment>
<keyword evidence="5" id="KW-1185">Reference proteome</keyword>
<feature type="region of interest" description="Disordered" evidence="2">
    <location>
        <begin position="304"/>
        <end position="323"/>
    </location>
</feature>
<proteinExistence type="predicted"/>
<dbReference type="PANTHER" id="PTHR37294:SF1">
    <property type="entry name" value="3'-5' EXORIBONUCLEASE YHAM"/>
    <property type="match status" value="1"/>
</dbReference>
<keyword evidence="1" id="KW-0378">Hydrolase</keyword>
<protein>
    <submittedName>
        <fullName evidence="4">HD domain-containing protein</fullName>
    </submittedName>
</protein>
<dbReference type="Pfam" id="PF01966">
    <property type="entry name" value="HD"/>
    <property type="match status" value="1"/>
</dbReference>
<sequence length="323" mass="36219">MILANTMSLNKHIGQDICLQCRLSQQESLVSQYGKPYFRLKLEDSYGKSYGLIWPNNELYQHIHSLDPQQLPPIEVSGRVAQLNHYIYIKVADLSLMTDQHIVNGAQVLPKMLVPFLAHEAHAWLVNFISALSSDALRTFMTRMLLDPKIGLNYFRARASVSNHHNYQGGLLTHSVEVARLVASMGREIGLNQLDLELSQVGALLHDLGKILVVGERNPRPLPWKLFRHEAQSLLLIAPHLSKLNIEYPMLGWALTHMLDRLASAKSSIDSHFIGEDLIRHADYLSAANSVGKSLEDLVQNGRFDQASNDPSVIDSKTHAQPS</sequence>
<dbReference type="InterPro" id="IPR006675">
    <property type="entry name" value="HDIG_dom"/>
</dbReference>
<dbReference type="Gene3D" id="1.10.3210.10">
    <property type="entry name" value="Hypothetical protein af1432"/>
    <property type="match status" value="1"/>
</dbReference>
<dbReference type="SMART" id="SM00471">
    <property type="entry name" value="HDc"/>
    <property type="match status" value="1"/>
</dbReference>
<accession>A0ABW3HH64</accession>
<reference evidence="5" key="1">
    <citation type="journal article" date="2019" name="Int. J. Syst. Evol. Microbiol.">
        <title>The Global Catalogue of Microorganisms (GCM) 10K type strain sequencing project: providing services to taxonomists for standard genome sequencing and annotation.</title>
        <authorList>
            <consortium name="The Broad Institute Genomics Platform"/>
            <consortium name="The Broad Institute Genome Sequencing Center for Infectious Disease"/>
            <person name="Wu L."/>
            <person name="Ma J."/>
        </authorList>
    </citation>
    <scope>NUCLEOTIDE SEQUENCE [LARGE SCALE GENOMIC DNA]</scope>
    <source>
        <strain evidence="5">CCUG 63419</strain>
    </source>
</reference>
<gene>
    <name evidence="4" type="ORF">ACFQ0F_02010</name>
</gene>
<name>A0ABW3HH64_9GAMM</name>
<evidence type="ECO:0000256" key="2">
    <source>
        <dbReference type="SAM" id="MobiDB-lite"/>
    </source>
</evidence>
<dbReference type="NCBIfam" id="TIGR00277">
    <property type="entry name" value="HDIG"/>
    <property type="match status" value="1"/>
</dbReference>
<dbReference type="SUPFAM" id="SSF109604">
    <property type="entry name" value="HD-domain/PDEase-like"/>
    <property type="match status" value="1"/>
</dbReference>
<dbReference type="InterPro" id="IPR006674">
    <property type="entry name" value="HD_domain"/>
</dbReference>
<dbReference type="InterPro" id="IPR050798">
    <property type="entry name" value="YhaM_exoribonuc/phosphodiest"/>
</dbReference>
<organism evidence="4 5">
    <name type="scientific">Paraperlucidibaca wandonensis</name>
    <dbReference type="NCBI Taxonomy" id="1268273"/>
    <lineage>
        <taxon>Bacteria</taxon>
        <taxon>Pseudomonadati</taxon>
        <taxon>Pseudomonadota</taxon>
        <taxon>Gammaproteobacteria</taxon>
        <taxon>Moraxellales</taxon>
        <taxon>Moraxellaceae</taxon>
        <taxon>Paraperlucidibaca</taxon>
    </lineage>
</organism>
<dbReference type="CDD" id="cd00077">
    <property type="entry name" value="HDc"/>
    <property type="match status" value="1"/>
</dbReference>
<dbReference type="EMBL" id="JBHTIT010000001">
    <property type="protein sequence ID" value="MFD0949176.1"/>
    <property type="molecule type" value="Genomic_DNA"/>
</dbReference>
<dbReference type="Proteomes" id="UP001597044">
    <property type="component" value="Unassembled WGS sequence"/>
</dbReference>
<evidence type="ECO:0000313" key="4">
    <source>
        <dbReference type="EMBL" id="MFD0949176.1"/>
    </source>
</evidence>
<evidence type="ECO:0000259" key="3">
    <source>
        <dbReference type="SMART" id="SM00471"/>
    </source>
</evidence>
<evidence type="ECO:0000313" key="5">
    <source>
        <dbReference type="Proteomes" id="UP001597044"/>
    </source>
</evidence>
<feature type="domain" description="HD/PDEase" evidence="3">
    <location>
        <begin position="167"/>
        <end position="297"/>
    </location>
</feature>
<dbReference type="InterPro" id="IPR003607">
    <property type="entry name" value="HD/PDEase_dom"/>
</dbReference>
<evidence type="ECO:0000256" key="1">
    <source>
        <dbReference type="ARBA" id="ARBA00022801"/>
    </source>
</evidence>